<organism evidence="2 3">
    <name type="scientific">Eimeria maxima</name>
    <name type="common">Coccidian parasite</name>
    <dbReference type="NCBI Taxonomy" id="5804"/>
    <lineage>
        <taxon>Eukaryota</taxon>
        <taxon>Sar</taxon>
        <taxon>Alveolata</taxon>
        <taxon>Apicomplexa</taxon>
        <taxon>Conoidasida</taxon>
        <taxon>Coccidia</taxon>
        <taxon>Eucoccidiorida</taxon>
        <taxon>Eimeriorina</taxon>
        <taxon>Eimeriidae</taxon>
        <taxon>Eimeria</taxon>
    </lineage>
</organism>
<dbReference type="RefSeq" id="XP_013334726.1">
    <property type="nucleotide sequence ID" value="XM_013479272.1"/>
</dbReference>
<keyword evidence="3" id="KW-1185">Reference proteome</keyword>
<feature type="region of interest" description="Disordered" evidence="1">
    <location>
        <begin position="212"/>
        <end position="236"/>
    </location>
</feature>
<proteinExistence type="predicted"/>
<feature type="compositionally biased region" description="Basic and acidic residues" evidence="1">
    <location>
        <begin position="13"/>
        <end position="26"/>
    </location>
</feature>
<gene>
    <name evidence="2" type="ORF">EMWEY_00013740</name>
</gene>
<protein>
    <submittedName>
        <fullName evidence="2">Uncharacterized protein</fullName>
    </submittedName>
</protein>
<evidence type="ECO:0000313" key="2">
    <source>
        <dbReference type="EMBL" id="CDJ58078.1"/>
    </source>
</evidence>
<evidence type="ECO:0000313" key="3">
    <source>
        <dbReference type="Proteomes" id="UP000030763"/>
    </source>
</evidence>
<dbReference type="VEuPathDB" id="ToxoDB:EMWEY_00013740"/>
<dbReference type="Proteomes" id="UP000030763">
    <property type="component" value="Unassembled WGS sequence"/>
</dbReference>
<dbReference type="EMBL" id="HG719467">
    <property type="protein sequence ID" value="CDJ58078.1"/>
    <property type="molecule type" value="Genomic_DNA"/>
</dbReference>
<dbReference type="AlphaFoldDB" id="U6M4U7"/>
<accession>U6M4U7</accession>
<evidence type="ECO:0000256" key="1">
    <source>
        <dbReference type="SAM" id="MobiDB-lite"/>
    </source>
</evidence>
<reference evidence="2" key="1">
    <citation type="submission" date="2013-10" db="EMBL/GenBank/DDBJ databases">
        <title>Genomic analysis of the causative agents of coccidiosis in chickens.</title>
        <authorList>
            <person name="Reid A.J."/>
            <person name="Blake D."/>
            <person name="Billington K."/>
            <person name="Browne H."/>
            <person name="Dunn M."/>
            <person name="Hung S."/>
            <person name="Kawahara F."/>
            <person name="Miranda-Saavedra D."/>
            <person name="Mourier T."/>
            <person name="Nagra H."/>
            <person name="Otto T.D."/>
            <person name="Rawlings N."/>
            <person name="Sanchez A."/>
            <person name="Sanders M."/>
            <person name="Subramaniam C."/>
            <person name="Tay Y."/>
            <person name="Dear P."/>
            <person name="Doerig C."/>
            <person name="Gruber A."/>
            <person name="Parkinson J."/>
            <person name="Shirley M."/>
            <person name="Wan K.L."/>
            <person name="Berriman M."/>
            <person name="Tomley F."/>
            <person name="Pain A."/>
        </authorList>
    </citation>
    <scope>NUCLEOTIDE SEQUENCE [LARGE SCALE GENOMIC DNA]</scope>
    <source>
        <strain evidence="2">Weybridge</strain>
    </source>
</reference>
<dbReference type="GeneID" id="25335360"/>
<dbReference type="OrthoDB" id="347188at2759"/>
<feature type="region of interest" description="Disordered" evidence="1">
    <location>
        <begin position="1"/>
        <end position="32"/>
    </location>
</feature>
<feature type="compositionally biased region" description="Basic residues" evidence="1">
    <location>
        <begin position="1"/>
        <end position="12"/>
    </location>
</feature>
<sequence length="520" mass="56999">MEWPRRSKRKQRGKDAVGREAKKNRLEAPIQQGLPGTSVPLLDPDVDLLIGDGKTLSADVWLRGDAIAHSTPLALHVEDAVPMEEYVGQRSQTVLMPTSRMSPLTLTGNLSTLDSTGLTSISPLSFFESVLSETSQANPGLHPDEWLMSGEAEVVEEALGLINPNTTPALLGSSDETQEGAEYRGKVSAGVTEGQVYARAPSSYKMPKSDSLVEAVQEPAEVSSSIPSTSTDPEHGVEAGVLESSLLRSLLLSTSSGSTPSSSRAKTEAALMVVSRRAHDATETLFASRGWLEAMLRGVSDQLLRTHPFHRLPEVEPELPRHPFNEDKAAGFRRRKQNVVWLLSACRHLLKKEQLTSDELGALMSYTERLCGYATGSMPTYSTSKAAIDILGRAFMVLDTLHCLAEVLGSSARKEEWWPAVVRHIENAGYRGTSKEYVMGKTYWSSPVVNALRVALDYYRVGTRPPLRLVVGLKLAMLLSPNSTGFKESKWDPWREDALQWLQSIRPSAQINLNKQTVGI</sequence>
<reference evidence="2" key="2">
    <citation type="submission" date="2013-10" db="EMBL/GenBank/DDBJ databases">
        <authorList>
            <person name="Aslett M."/>
        </authorList>
    </citation>
    <scope>NUCLEOTIDE SEQUENCE [LARGE SCALE GENOMIC DNA]</scope>
    <source>
        <strain evidence="2">Weybridge</strain>
    </source>
</reference>
<name>U6M4U7_EIMMA</name>
<feature type="compositionally biased region" description="Polar residues" evidence="1">
    <location>
        <begin position="222"/>
        <end position="231"/>
    </location>
</feature>